<dbReference type="GO" id="GO:0005198">
    <property type="term" value="F:structural molecule activity"/>
    <property type="evidence" value="ECO:0007669"/>
    <property type="project" value="InterPro"/>
</dbReference>
<evidence type="ECO:0000256" key="11">
    <source>
        <dbReference type="ARBA" id="ARBA00023212"/>
    </source>
</evidence>
<feature type="compositionally biased region" description="Basic and acidic residues" evidence="17">
    <location>
        <begin position="177"/>
        <end position="200"/>
    </location>
</feature>
<evidence type="ECO:0000256" key="16">
    <source>
        <dbReference type="ARBA" id="ARBA00032586"/>
    </source>
</evidence>
<dbReference type="PANTHER" id="PTHR23280">
    <property type="entry name" value="4.1 G PROTEIN"/>
    <property type="match status" value="1"/>
</dbReference>
<evidence type="ECO:0000256" key="7">
    <source>
        <dbReference type="ARBA" id="ARBA00022618"/>
    </source>
</evidence>
<evidence type="ECO:0000256" key="10">
    <source>
        <dbReference type="ARBA" id="ARBA00023203"/>
    </source>
</evidence>
<dbReference type="PRINTS" id="PR00935">
    <property type="entry name" value="BAND41"/>
</dbReference>
<dbReference type="SUPFAM" id="SSF54236">
    <property type="entry name" value="Ubiquitin-like"/>
    <property type="match status" value="1"/>
</dbReference>
<dbReference type="Gene3D" id="2.30.29.30">
    <property type="entry name" value="Pleckstrin-homology domain (PH domain)/Phosphotyrosine-binding domain (PTB)"/>
    <property type="match status" value="1"/>
</dbReference>
<dbReference type="FunFam" id="2.30.29.30:FF:000001">
    <property type="entry name" value="Erythrocyte membrane protein band 4.1"/>
    <property type="match status" value="1"/>
</dbReference>
<feature type="compositionally biased region" description="Basic and acidic residues" evidence="17">
    <location>
        <begin position="578"/>
        <end position="616"/>
    </location>
</feature>
<keyword evidence="13" id="KW-0131">Cell cycle</keyword>
<dbReference type="PROSITE" id="PS00661">
    <property type="entry name" value="FERM_2"/>
    <property type="match status" value="1"/>
</dbReference>
<organism evidence="19 20">
    <name type="scientific">Vireo altiloquus</name>
    <name type="common">Black-whiskered vireo</name>
    <name type="synonym">Muscicapa altiloqua</name>
    <dbReference type="NCBI Taxonomy" id="34956"/>
    <lineage>
        <taxon>Eukaryota</taxon>
        <taxon>Metazoa</taxon>
        <taxon>Chordata</taxon>
        <taxon>Craniata</taxon>
        <taxon>Vertebrata</taxon>
        <taxon>Euteleostomi</taxon>
        <taxon>Archelosauria</taxon>
        <taxon>Archosauria</taxon>
        <taxon>Dinosauria</taxon>
        <taxon>Saurischia</taxon>
        <taxon>Theropoda</taxon>
        <taxon>Coelurosauria</taxon>
        <taxon>Aves</taxon>
        <taxon>Neognathae</taxon>
        <taxon>Neoaves</taxon>
        <taxon>Telluraves</taxon>
        <taxon>Australaves</taxon>
        <taxon>Passeriformes</taxon>
        <taxon>Corvoidea</taxon>
        <taxon>Vireonidae</taxon>
        <taxon>Vireoninae</taxon>
        <taxon>Vireo</taxon>
    </lineage>
</organism>
<evidence type="ECO:0000256" key="13">
    <source>
        <dbReference type="ARBA" id="ARBA00023306"/>
    </source>
</evidence>
<keyword evidence="10" id="KW-0009">Actin-binding</keyword>
<dbReference type="InterPro" id="IPR019748">
    <property type="entry name" value="FERM_central"/>
</dbReference>
<dbReference type="GO" id="GO:0030866">
    <property type="term" value="P:cortical actin cytoskeleton organization"/>
    <property type="evidence" value="ECO:0007669"/>
    <property type="project" value="InterPro"/>
</dbReference>
<dbReference type="CDD" id="cd17105">
    <property type="entry name" value="FERM_F1_EPB41"/>
    <property type="match status" value="1"/>
</dbReference>
<evidence type="ECO:0000256" key="1">
    <source>
        <dbReference type="ARBA" id="ARBA00004123"/>
    </source>
</evidence>
<keyword evidence="20" id="KW-1185">Reference proteome</keyword>
<dbReference type="SMART" id="SM00295">
    <property type="entry name" value="B41"/>
    <property type="match status" value="1"/>
</dbReference>
<dbReference type="FunFam" id="1.20.80.10:FF:000001">
    <property type="entry name" value="Erythrocyte membrane protein band 4.1"/>
    <property type="match status" value="1"/>
</dbReference>
<dbReference type="Pfam" id="PF08736">
    <property type="entry name" value="FA"/>
    <property type="match status" value="1"/>
</dbReference>
<dbReference type="PRINTS" id="PR00661">
    <property type="entry name" value="ERMFAMILY"/>
</dbReference>
<evidence type="ECO:0000256" key="17">
    <source>
        <dbReference type="SAM" id="MobiDB-lite"/>
    </source>
</evidence>
<dbReference type="InterPro" id="IPR029071">
    <property type="entry name" value="Ubiquitin-like_domsf"/>
</dbReference>
<keyword evidence="12" id="KW-0539">Nucleus</keyword>
<dbReference type="Pfam" id="PF09380">
    <property type="entry name" value="FERM_C"/>
    <property type="match status" value="1"/>
</dbReference>
<dbReference type="Gene3D" id="3.10.20.90">
    <property type="entry name" value="Phosphatidylinositol 3-kinase Catalytic Subunit, Chain A, domain 1"/>
    <property type="match status" value="1"/>
</dbReference>
<dbReference type="PIRSF" id="PIRSF002304">
    <property type="entry name" value="Membrane_skeletal_4_1"/>
    <property type="match status" value="1"/>
</dbReference>
<feature type="compositionally biased region" description="Polar residues" evidence="17">
    <location>
        <begin position="43"/>
        <end position="57"/>
    </location>
</feature>
<dbReference type="FunFam" id="3.10.20.90:FF:000002">
    <property type="entry name" value="Erythrocyte protein band 4.1-like 3"/>
    <property type="match status" value="1"/>
</dbReference>
<sequence>MTTEKSPAADADNSEQRQAKEEEGAAETQKQEASLEEGAQPTPERQPQRQKASNGDTPTHEEQSKKERRTSEGRGLSRLFSSFLRRPKSQVSEEDKDADAPKEGGGDQRDTGLGASPDEDILVKAPIAAPEPELKTDPSLDLHSLSSAETQPAQEERRDDQEPEGRDLEDREEGEAKEEGAKPEPKPESPETKADKDLKAAQKAVKRHRNMYCKVVLLDDTIFECSVDKHAKGQDLLKKVCDHLNLLEEDYFGLAIWDTPTSRTWLDPAKEIKKQVHGGPWDFTFNVKFYPPDPAQLTEDITRYYLCLQLRQDILTGRLPCSFATLALLGSYTVQSELGDYDPDLHGPDYITEFKLAPNQTKELEEKVVELHKTYRSMTPAQADLEFLENAKKLSMYGVDLHQAKDLEGVDITLGVCSSGLLVYKDKLRINRFPWPKVLKISYKRSSFFIKIRPGEQEQYESTIGFKLPSYRAAKKLWKVCVEHHTFFRLTSTEAIPKSRFLALGSKFRYSGRTQAQTRQASALIDRPAPQFERTASKRASRSLDGAVAVITPERSPRPTSAPAIAQSHPAEPAPAKPDVKDVATAKVGKETAKSDVRREEFPPEKTKEPADASRVRKTHIEVTVPTTNGAQPQQQPAEKEEELIRMRKKRSKRLDGENIYIRHSNLMLEDLDKTQEEIKKHHANISELKKNFMESVPEPRPSEWDKRLSTHSPFRSLNVNGQIPTGADGPPLVKTQTVTISDVSSAVKSEIPTKEVPIVHTETKTITYEAAQTDGGNGDLDPGILLTAQTITSETTSSTTTTQITKTVKGGISETRIEKRIVITGDADVDHDQVLAQAIKAAKEQHPDMSVTKVVVHQETEIAEE</sequence>
<evidence type="ECO:0000256" key="12">
    <source>
        <dbReference type="ARBA" id="ARBA00023242"/>
    </source>
</evidence>
<evidence type="ECO:0000256" key="8">
    <source>
        <dbReference type="ARBA" id="ARBA00022776"/>
    </source>
</evidence>
<protein>
    <recommendedName>
        <fullName evidence="14">Protein 4.1</fullName>
    </recommendedName>
    <alternativeName>
        <fullName evidence="15">Band 4.1</fullName>
    </alternativeName>
    <alternativeName>
        <fullName evidence="16">Erythrocyte membrane protein band 4.1</fullName>
    </alternativeName>
</protein>
<dbReference type="GO" id="GO:0051301">
    <property type="term" value="P:cell division"/>
    <property type="evidence" value="ECO:0007669"/>
    <property type="project" value="UniProtKB-KW"/>
</dbReference>
<feature type="region of interest" description="Disordered" evidence="17">
    <location>
        <begin position="554"/>
        <end position="616"/>
    </location>
</feature>
<feature type="domain" description="FERM" evidence="18">
    <location>
        <begin position="211"/>
        <end position="492"/>
    </location>
</feature>
<feature type="compositionally biased region" description="Polar residues" evidence="17">
    <location>
        <begin position="144"/>
        <end position="153"/>
    </location>
</feature>
<dbReference type="InterPro" id="IPR007477">
    <property type="entry name" value="SAB_dom"/>
</dbReference>
<keyword evidence="6" id="KW-0597">Phosphoprotein</keyword>
<evidence type="ECO:0000256" key="3">
    <source>
        <dbReference type="ARBA" id="ARBA00004544"/>
    </source>
</evidence>
<dbReference type="CDD" id="cd14473">
    <property type="entry name" value="FERM_B-lobe"/>
    <property type="match status" value="1"/>
</dbReference>
<dbReference type="Pfam" id="PF09379">
    <property type="entry name" value="FERM_N"/>
    <property type="match status" value="1"/>
</dbReference>
<evidence type="ECO:0000256" key="6">
    <source>
        <dbReference type="ARBA" id="ARBA00022553"/>
    </source>
</evidence>
<dbReference type="SUPFAM" id="SSF50729">
    <property type="entry name" value="PH domain-like"/>
    <property type="match status" value="1"/>
</dbReference>
<feature type="compositionally biased region" description="Basic and acidic residues" evidence="17">
    <location>
        <begin position="58"/>
        <end position="72"/>
    </location>
</feature>
<dbReference type="Gene3D" id="1.20.80.10">
    <property type="match status" value="1"/>
</dbReference>
<keyword evidence="11" id="KW-0206">Cytoskeleton</keyword>
<evidence type="ECO:0000259" key="18">
    <source>
        <dbReference type="PROSITE" id="PS50057"/>
    </source>
</evidence>
<dbReference type="InterPro" id="IPR000798">
    <property type="entry name" value="Ez/rad/moesin-like"/>
</dbReference>
<dbReference type="GO" id="GO:0003779">
    <property type="term" value="F:actin binding"/>
    <property type="evidence" value="ECO:0007669"/>
    <property type="project" value="UniProtKB-KW"/>
</dbReference>
<comment type="caution">
    <text evidence="19">The sequence shown here is derived from an EMBL/GenBank/DDBJ whole genome shotgun (WGS) entry which is preliminary data.</text>
</comment>
<feature type="region of interest" description="Disordered" evidence="17">
    <location>
        <begin position="1"/>
        <end position="201"/>
    </location>
</feature>
<reference evidence="19 20" key="1">
    <citation type="submission" date="2019-09" db="EMBL/GenBank/DDBJ databases">
        <title>Bird 10,000 Genomes (B10K) Project - Family phase.</title>
        <authorList>
            <person name="Zhang G."/>
        </authorList>
    </citation>
    <scope>NUCLEOTIDE SEQUENCE [LARGE SCALE GENOMIC DNA]</scope>
    <source>
        <strain evidence="19">B10K-DU-001-22</strain>
        <tissue evidence="19">Muscle</tissue>
    </source>
</reference>
<evidence type="ECO:0000256" key="2">
    <source>
        <dbReference type="ARBA" id="ARBA00004245"/>
    </source>
</evidence>
<dbReference type="InterPro" id="IPR014352">
    <property type="entry name" value="FERM/acyl-CoA-bd_prot_sf"/>
</dbReference>
<accession>A0A7K5KSH1</accession>
<dbReference type="InterPro" id="IPR008379">
    <property type="entry name" value="Band_4.1_C"/>
</dbReference>
<keyword evidence="8" id="KW-0498">Mitosis</keyword>
<dbReference type="Proteomes" id="UP000589495">
    <property type="component" value="Unassembled WGS sequence"/>
</dbReference>
<proteinExistence type="predicted"/>
<keyword evidence="7" id="KW-0132">Cell division</keyword>
<dbReference type="InterPro" id="IPR019749">
    <property type="entry name" value="Band_41_domain"/>
</dbReference>
<dbReference type="Pfam" id="PF00373">
    <property type="entry name" value="FERM_M"/>
    <property type="match status" value="1"/>
</dbReference>
<evidence type="ECO:0000313" key="19">
    <source>
        <dbReference type="EMBL" id="NWT09160.1"/>
    </source>
</evidence>
<dbReference type="CDD" id="cd13184">
    <property type="entry name" value="FERM_C_4_1_family"/>
    <property type="match status" value="1"/>
</dbReference>
<evidence type="ECO:0000256" key="14">
    <source>
        <dbReference type="ARBA" id="ARBA00023658"/>
    </source>
</evidence>
<dbReference type="PROSITE" id="PS50057">
    <property type="entry name" value="FERM_3"/>
    <property type="match status" value="1"/>
</dbReference>
<evidence type="ECO:0000313" key="20">
    <source>
        <dbReference type="Proteomes" id="UP000589495"/>
    </source>
</evidence>
<dbReference type="GO" id="GO:0031032">
    <property type="term" value="P:actomyosin structure organization"/>
    <property type="evidence" value="ECO:0007669"/>
    <property type="project" value="TreeGrafter"/>
</dbReference>
<dbReference type="AlphaFoldDB" id="A0A7K5KSH1"/>
<comment type="subcellular location">
    <subcellularLocation>
        <location evidence="3">Cytoplasm</location>
        <location evidence="3">Cell cortex</location>
    </subcellularLocation>
    <subcellularLocation>
        <location evidence="2">Cytoplasm</location>
        <location evidence="2">Cytoskeleton</location>
    </subcellularLocation>
    <subcellularLocation>
        <location evidence="1">Nucleus</location>
    </subcellularLocation>
</comment>
<dbReference type="InterPro" id="IPR014847">
    <property type="entry name" value="FA"/>
</dbReference>
<dbReference type="GO" id="GO:0005516">
    <property type="term" value="F:calmodulin binding"/>
    <property type="evidence" value="ECO:0007669"/>
    <property type="project" value="UniProtKB-KW"/>
</dbReference>
<gene>
    <name evidence="19" type="primary">Epb41</name>
    <name evidence="19" type="ORF">VIRALT_R07072</name>
</gene>
<dbReference type="GO" id="GO:0005886">
    <property type="term" value="C:plasma membrane"/>
    <property type="evidence" value="ECO:0007669"/>
    <property type="project" value="TreeGrafter"/>
</dbReference>
<dbReference type="SMART" id="SM01195">
    <property type="entry name" value="FA"/>
    <property type="match status" value="1"/>
</dbReference>
<feature type="non-terminal residue" evidence="19">
    <location>
        <position position="866"/>
    </location>
</feature>
<evidence type="ECO:0000256" key="4">
    <source>
        <dbReference type="ARBA" id="ARBA00022448"/>
    </source>
</evidence>
<dbReference type="InterPro" id="IPR035963">
    <property type="entry name" value="FERM_2"/>
</dbReference>
<name>A0A7K5KSH1_VIRAL</name>
<dbReference type="SUPFAM" id="SSF47031">
    <property type="entry name" value="Second domain of FERM"/>
    <property type="match status" value="1"/>
</dbReference>
<dbReference type="InterPro" id="IPR018980">
    <property type="entry name" value="FERM_PH-like_C"/>
</dbReference>
<dbReference type="InterPro" id="IPR011993">
    <property type="entry name" value="PH-like_dom_sf"/>
</dbReference>
<dbReference type="InterPro" id="IPR000299">
    <property type="entry name" value="FERM_domain"/>
</dbReference>
<dbReference type="Pfam" id="PF04382">
    <property type="entry name" value="SAB"/>
    <property type="match status" value="1"/>
</dbReference>
<feature type="compositionally biased region" description="Basic and acidic residues" evidence="17">
    <location>
        <begin position="98"/>
        <end position="110"/>
    </location>
</feature>
<dbReference type="GO" id="GO:0005938">
    <property type="term" value="C:cell cortex"/>
    <property type="evidence" value="ECO:0007669"/>
    <property type="project" value="UniProtKB-SubCell"/>
</dbReference>
<evidence type="ECO:0000256" key="15">
    <source>
        <dbReference type="ARBA" id="ARBA00030419"/>
    </source>
</evidence>
<dbReference type="EMBL" id="VZRF01001878">
    <property type="protein sequence ID" value="NWT09160.1"/>
    <property type="molecule type" value="Genomic_DNA"/>
</dbReference>
<evidence type="ECO:0000256" key="9">
    <source>
        <dbReference type="ARBA" id="ARBA00022860"/>
    </source>
</evidence>
<keyword evidence="4" id="KW-0813">Transport</keyword>
<feature type="compositionally biased region" description="Basic and acidic residues" evidence="17">
    <location>
        <begin position="154"/>
        <end position="169"/>
    </location>
</feature>
<keyword evidence="5" id="KW-0963">Cytoplasm</keyword>
<dbReference type="SMART" id="SM01196">
    <property type="entry name" value="FERM_C"/>
    <property type="match status" value="1"/>
</dbReference>
<dbReference type="InterPro" id="IPR021187">
    <property type="entry name" value="EPB4.1_FERM_F1"/>
</dbReference>
<dbReference type="PROSITE" id="PS00660">
    <property type="entry name" value="FERM_1"/>
    <property type="match status" value="1"/>
</dbReference>
<dbReference type="PANTHER" id="PTHR23280:SF12">
    <property type="entry name" value="PROTEIN 4.1"/>
    <property type="match status" value="1"/>
</dbReference>
<dbReference type="GO" id="GO:0005634">
    <property type="term" value="C:nucleus"/>
    <property type="evidence" value="ECO:0007669"/>
    <property type="project" value="UniProtKB-SubCell"/>
</dbReference>
<feature type="compositionally biased region" description="Basic and acidic residues" evidence="17">
    <location>
        <begin position="14"/>
        <end position="23"/>
    </location>
</feature>
<dbReference type="InterPro" id="IPR018979">
    <property type="entry name" value="FERM_N"/>
</dbReference>
<dbReference type="GO" id="GO:0005856">
    <property type="term" value="C:cytoskeleton"/>
    <property type="evidence" value="ECO:0007669"/>
    <property type="project" value="UniProtKB-SubCell"/>
</dbReference>
<dbReference type="Pfam" id="PF05902">
    <property type="entry name" value="4_1_CTD"/>
    <property type="match status" value="1"/>
</dbReference>
<keyword evidence="9" id="KW-0112">Calmodulin-binding</keyword>
<evidence type="ECO:0000256" key="5">
    <source>
        <dbReference type="ARBA" id="ARBA00022490"/>
    </source>
</evidence>
<feature type="non-terminal residue" evidence="19">
    <location>
        <position position="1"/>
    </location>
</feature>
<dbReference type="InterPro" id="IPR019747">
    <property type="entry name" value="FERM_CS"/>
</dbReference>